<dbReference type="InterPro" id="IPR008538">
    <property type="entry name" value="Uma2"/>
</dbReference>
<dbReference type="PANTHER" id="PTHR36558">
    <property type="entry name" value="GLR1098 PROTEIN"/>
    <property type="match status" value="1"/>
</dbReference>
<dbReference type="InterPro" id="IPR011335">
    <property type="entry name" value="Restrct_endonuc-II-like"/>
</dbReference>
<gene>
    <name evidence="2" type="ORF">ADA01nite_32560</name>
</gene>
<dbReference type="SUPFAM" id="SSF52980">
    <property type="entry name" value="Restriction endonuclease-like"/>
    <property type="match status" value="1"/>
</dbReference>
<dbReference type="Pfam" id="PF05685">
    <property type="entry name" value="Uma2"/>
    <property type="match status" value="1"/>
</dbReference>
<dbReference type="CDD" id="cd06260">
    <property type="entry name" value="DUF820-like"/>
    <property type="match status" value="1"/>
</dbReference>
<evidence type="ECO:0000259" key="1">
    <source>
        <dbReference type="Pfam" id="PF05685"/>
    </source>
</evidence>
<dbReference type="Gene3D" id="3.90.1570.10">
    <property type="entry name" value="tt1808, chain A"/>
    <property type="match status" value="1"/>
</dbReference>
<organism evidence="2 3">
    <name type="scientific">Aneurinibacillus danicus</name>
    <dbReference type="NCBI Taxonomy" id="267746"/>
    <lineage>
        <taxon>Bacteria</taxon>
        <taxon>Bacillati</taxon>
        <taxon>Bacillota</taxon>
        <taxon>Bacilli</taxon>
        <taxon>Bacillales</taxon>
        <taxon>Paenibacillaceae</taxon>
        <taxon>Aneurinibacillus group</taxon>
        <taxon>Aneurinibacillus</taxon>
    </lineage>
</organism>
<dbReference type="PANTHER" id="PTHR36558:SF1">
    <property type="entry name" value="RESTRICTION ENDONUCLEASE DOMAIN-CONTAINING PROTEIN-RELATED"/>
    <property type="match status" value="1"/>
</dbReference>
<sequence>MKDNKKGTGKKLCYADYLEMSQPEEWWEIIDGIPYSPNPTPPVIHQKVLGGLMVQIGEYLRGRKEEMLFTIDVRMPEKGQTDMETTNVVQPDIAVVCDPRKIDEKGCMGSPDWIIEIVSLATIKRDKMEKFQLYERMGVLEYWIVYPREQFLEVYRLGEKYKYSLFGIFTVEDCVSTSIFDDIAIKLNKVFQPENRGTATSKRQ</sequence>
<dbReference type="EMBL" id="BJXX01000151">
    <property type="protein sequence ID" value="GEN35796.1"/>
    <property type="molecule type" value="Genomic_DNA"/>
</dbReference>
<dbReference type="RefSeq" id="WP_170230329.1">
    <property type="nucleotide sequence ID" value="NZ_BJXX01000151.1"/>
</dbReference>
<name>A0A511VA58_9BACL</name>
<evidence type="ECO:0000313" key="3">
    <source>
        <dbReference type="Proteomes" id="UP000321157"/>
    </source>
</evidence>
<protein>
    <recommendedName>
        <fullName evidence="1">Putative restriction endonuclease domain-containing protein</fullName>
    </recommendedName>
</protein>
<dbReference type="AlphaFoldDB" id="A0A511VA58"/>
<dbReference type="InterPro" id="IPR012296">
    <property type="entry name" value="Nuclease_put_TT1808"/>
</dbReference>
<keyword evidence="3" id="KW-1185">Reference proteome</keyword>
<reference evidence="2 3" key="1">
    <citation type="submission" date="2019-07" db="EMBL/GenBank/DDBJ databases">
        <title>Whole genome shotgun sequence of Aneurinibacillus danicus NBRC 102444.</title>
        <authorList>
            <person name="Hosoyama A."/>
            <person name="Uohara A."/>
            <person name="Ohji S."/>
            <person name="Ichikawa N."/>
        </authorList>
    </citation>
    <scope>NUCLEOTIDE SEQUENCE [LARGE SCALE GENOMIC DNA]</scope>
    <source>
        <strain evidence="2 3">NBRC 102444</strain>
    </source>
</reference>
<accession>A0A511VA58</accession>
<feature type="domain" description="Putative restriction endonuclease" evidence="1">
    <location>
        <begin position="15"/>
        <end position="169"/>
    </location>
</feature>
<proteinExistence type="predicted"/>
<dbReference type="Proteomes" id="UP000321157">
    <property type="component" value="Unassembled WGS sequence"/>
</dbReference>
<comment type="caution">
    <text evidence="2">The sequence shown here is derived from an EMBL/GenBank/DDBJ whole genome shotgun (WGS) entry which is preliminary data.</text>
</comment>
<evidence type="ECO:0000313" key="2">
    <source>
        <dbReference type="EMBL" id="GEN35796.1"/>
    </source>
</evidence>